<dbReference type="Proteomes" id="UP000557566">
    <property type="component" value="Unassembled WGS sequence"/>
</dbReference>
<dbReference type="GO" id="GO:0000981">
    <property type="term" value="F:DNA-binding transcription factor activity, RNA polymerase II-specific"/>
    <property type="evidence" value="ECO:0007669"/>
    <property type="project" value="TreeGrafter"/>
</dbReference>
<dbReference type="InterPro" id="IPR024119">
    <property type="entry name" value="TF_DEAF-1"/>
</dbReference>
<evidence type="ECO:0000313" key="6">
    <source>
        <dbReference type="EMBL" id="KAF4512046.1"/>
    </source>
</evidence>
<dbReference type="OrthoDB" id="341421at2759"/>
<evidence type="ECO:0000256" key="4">
    <source>
        <dbReference type="PROSITE-ProRule" id="PRU00134"/>
    </source>
</evidence>
<evidence type="ECO:0000256" key="2">
    <source>
        <dbReference type="ARBA" id="ARBA00022771"/>
    </source>
</evidence>
<dbReference type="InterPro" id="IPR002893">
    <property type="entry name" value="Znf_MYND"/>
</dbReference>
<dbReference type="Pfam" id="PF14737">
    <property type="entry name" value="DUF4470"/>
    <property type="match status" value="1"/>
</dbReference>
<dbReference type="PANTHER" id="PTHR10237:SF15">
    <property type="entry name" value="LD37257P"/>
    <property type="match status" value="1"/>
</dbReference>
<dbReference type="Pfam" id="PF01753">
    <property type="entry name" value="zf-MYND"/>
    <property type="match status" value="1"/>
</dbReference>
<dbReference type="Gene3D" id="6.10.140.2220">
    <property type="match status" value="1"/>
</dbReference>
<evidence type="ECO:0000259" key="5">
    <source>
        <dbReference type="PROSITE" id="PS50865"/>
    </source>
</evidence>
<feature type="domain" description="MYND-type" evidence="5">
    <location>
        <begin position="1148"/>
        <end position="1191"/>
    </location>
</feature>
<keyword evidence="3" id="KW-0862">Zinc</keyword>
<organism evidence="6 7">
    <name type="scientific">Ophiocordyceps sinensis</name>
    <dbReference type="NCBI Taxonomy" id="72228"/>
    <lineage>
        <taxon>Eukaryota</taxon>
        <taxon>Fungi</taxon>
        <taxon>Dikarya</taxon>
        <taxon>Ascomycota</taxon>
        <taxon>Pezizomycotina</taxon>
        <taxon>Sordariomycetes</taxon>
        <taxon>Hypocreomycetidae</taxon>
        <taxon>Hypocreales</taxon>
        <taxon>Ophiocordycipitaceae</taxon>
        <taxon>Ophiocordyceps</taxon>
    </lineage>
</organism>
<dbReference type="InterPro" id="IPR027974">
    <property type="entry name" value="DUF4470"/>
</dbReference>
<evidence type="ECO:0000256" key="1">
    <source>
        <dbReference type="ARBA" id="ARBA00022723"/>
    </source>
</evidence>
<dbReference type="SUPFAM" id="SSF144232">
    <property type="entry name" value="HIT/MYND zinc finger-like"/>
    <property type="match status" value="1"/>
</dbReference>
<keyword evidence="1" id="KW-0479">Metal-binding</keyword>
<dbReference type="EMBL" id="JAAVMX010000002">
    <property type="protein sequence ID" value="KAF4512046.1"/>
    <property type="molecule type" value="Genomic_DNA"/>
</dbReference>
<sequence>MLTPTVANRLNWLYAAGNTPATSLTRSIPHGQDADILTLGCGDLRNILFTAYVERGLVARKLDITCCDYDERIIGRNIILLTLILDGDAEVNEASLWDIYYHFYIGDATAAIILRHAEKILPLLKSIEDWRDGPYGSTLNFCDRDTLDDVRRVCRDIIDGAKKCGNKAFQDAFTHHSKVATELRTRQIGKGSNLSAMRSAAPISISMSATKELPKANTFYWEHGTVTPSKLTDPVPNPMFAALVSEHGILHYGTDPILGYHLATAFAPLSAHSPLKPKNPVPGFRAAAAAMAQFREWIAAFRLAVKRGIVLRFAVAEALAFCHTLQHVAASGQLSANWYRRQFELKPLVLDQTAYGSGGGGPAAFDMIDTSNLSDHLGTLNVVIATAPLTKESPWATVYTELMIKRHDSQQRAFDGLLCGHAPTVSLLLGVSPVQYWTNAKCESHVIEAFLGIMTDQTKAGKEKQLHSRLAWKRDDQLSGQFGGRGLLHIEAQTLCRLLFQIYLDMFQWESFEACLAAATSYSRSAMYSHYHRGSFVTLLKVVKDRVKTDWSKLCSSLIDSIAQDRTITLSSNHLQELGAQMHLHGVSTEPWLLNEVKTLPDAGHLKGWRDIPLVVAVTLVVPREAFMRLFALPKEQKIASPTLVGSLRAGPATTNQWHNLYGVVHITFGNVKSYKDEDAAVVVEQDELGWEGSSPLIASFVVPTASLQVEPTTALLGLSVPPSRQGAMVYGPILGLSMSVFETRIGDKKRVFVSKRMPGQSAHRVACGGVTPFADAVGEESKDQRVKMMAEVPAAEARISTVTGHVDISSDKGKGLLRDKSPIELRQQDPFVIEVVFGHDELVCHLRFPVPVTKAGSKTRIARTSGYVEVIAPLADPVTSDSLADFIYPTRLSPASVPVTLNTPHVNLDNLPVLNMNKKAEMEWLIMQTSLQFSAREKQLRKVTGESENLRVEFKELIFNMFMIVSGLQGKQQTGLFAINHPKRGGVHMLILVSAMRLDGDAASVVLDAAVIPLTMELIASKRFESFLILFQTLDCCMLNVNDADLILWKRTLPSLVERCRTWNHTPECEYKRKGAMVPLSIEPTKQFLCSCGNGKLPKDFVSLPKWHAAAPNAVRVAISPTYAVPFVEDVIDPSLTDKLTARRERCRGCGKGEGGSPVVTLKKCARCIRARYCSAECQKKDWKKHRMECKSD</sequence>
<dbReference type="GO" id="GO:0008270">
    <property type="term" value="F:zinc ion binding"/>
    <property type="evidence" value="ECO:0007669"/>
    <property type="project" value="UniProtKB-KW"/>
</dbReference>
<dbReference type="GO" id="GO:0005634">
    <property type="term" value="C:nucleus"/>
    <property type="evidence" value="ECO:0007669"/>
    <property type="project" value="TreeGrafter"/>
</dbReference>
<keyword evidence="2 4" id="KW-0863">Zinc-finger</keyword>
<dbReference type="AlphaFoldDB" id="A0A8H4V8W2"/>
<dbReference type="PROSITE" id="PS01360">
    <property type="entry name" value="ZF_MYND_1"/>
    <property type="match status" value="1"/>
</dbReference>
<reference evidence="6 7" key="1">
    <citation type="journal article" date="2020" name="Genome Biol. Evol.">
        <title>A new high-quality draft genome assembly of the Chinese cordyceps Ophiocordyceps sinensis.</title>
        <authorList>
            <person name="Shu R."/>
            <person name="Zhang J."/>
            <person name="Meng Q."/>
            <person name="Zhang H."/>
            <person name="Zhou G."/>
            <person name="Li M."/>
            <person name="Wu P."/>
            <person name="Zhao Y."/>
            <person name="Chen C."/>
            <person name="Qin Q."/>
        </authorList>
    </citation>
    <scope>NUCLEOTIDE SEQUENCE [LARGE SCALE GENOMIC DNA]</scope>
    <source>
        <strain evidence="6 7">IOZ07</strain>
    </source>
</reference>
<dbReference type="PANTHER" id="PTHR10237">
    <property type="entry name" value="DEFORMED EPIDERMAL AUTOREGULATORY FACTOR 1 HOMOLOG SUPPRESSIN"/>
    <property type="match status" value="1"/>
</dbReference>
<proteinExistence type="predicted"/>
<keyword evidence="7" id="KW-1185">Reference proteome</keyword>
<name>A0A8H4V8W2_9HYPO</name>
<protein>
    <recommendedName>
        <fullName evidence="5">MYND-type domain-containing protein</fullName>
    </recommendedName>
</protein>
<comment type="caution">
    <text evidence="6">The sequence shown here is derived from an EMBL/GenBank/DDBJ whole genome shotgun (WGS) entry which is preliminary data.</text>
</comment>
<accession>A0A8H4V8W2</accession>
<evidence type="ECO:0000313" key="7">
    <source>
        <dbReference type="Proteomes" id="UP000557566"/>
    </source>
</evidence>
<gene>
    <name evidence="6" type="ORF">G6O67_001231</name>
</gene>
<evidence type="ECO:0000256" key="3">
    <source>
        <dbReference type="ARBA" id="ARBA00022833"/>
    </source>
</evidence>
<dbReference type="PROSITE" id="PS50865">
    <property type="entry name" value="ZF_MYND_2"/>
    <property type="match status" value="1"/>
</dbReference>